<organism evidence="1 2">
    <name type="scientific">Phialemonium thermophilum</name>
    <dbReference type="NCBI Taxonomy" id="223376"/>
    <lineage>
        <taxon>Eukaryota</taxon>
        <taxon>Fungi</taxon>
        <taxon>Dikarya</taxon>
        <taxon>Ascomycota</taxon>
        <taxon>Pezizomycotina</taxon>
        <taxon>Sordariomycetes</taxon>
        <taxon>Sordariomycetidae</taxon>
        <taxon>Cephalothecales</taxon>
        <taxon>Cephalothecaceae</taxon>
        <taxon>Phialemonium</taxon>
    </lineage>
</organism>
<dbReference type="Proteomes" id="UP001586593">
    <property type="component" value="Unassembled WGS sequence"/>
</dbReference>
<evidence type="ECO:0000313" key="1">
    <source>
        <dbReference type="EMBL" id="KAL1847389.1"/>
    </source>
</evidence>
<evidence type="ECO:0000313" key="2">
    <source>
        <dbReference type="Proteomes" id="UP001586593"/>
    </source>
</evidence>
<comment type="caution">
    <text evidence="1">The sequence shown here is derived from an EMBL/GenBank/DDBJ whole genome shotgun (WGS) entry which is preliminary data.</text>
</comment>
<sequence length="260" mass="28432">MLWKEVNCEDVQCEAGDTPAIPIVRVLEPGDLAVGTSMIVIPTLGVPIPILPGSGPRSGCVTRRLHDDEAFRFSPLLQETEFSTWGSDFDAGTSTPRAWAGRLLLNYYVTSLVRPIPQGVPLIPRVVLFVPGPSSALGILSRPSLKPASFGTPVNARSKALLYPASSSARRIVSLAEILSFVGHGCRLMVCEGAVASYARLRSTVERSLWLRGSCAQLWILSKLAKWEQFGVRTWNLAGRSVWSTVLRRLGWSEMRRAFG</sequence>
<proteinExistence type="predicted"/>
<protein>
    <submittedName>
        <fullName evidence="1">Uncharacterized protein</fullName>
    </submittedName>
</protein>
<gene>
    <name evidence="1" type="ORF">VTK73DRAFT_10372</name>
</gene>
<dbReference type="EMBL" id="JAZHXJ010000981">
    <property type="protein sequence ID" value="KAL1847389.1"/>
    <property type="molecule type" value="Genomic_DNA"/>
</dbReference>
<accession>A0ABR3VX34</accession>
<name>A0ABR3VX34_9PEZI</name>
<keyword evidence="2" id="KW-1185">Reference proteome</keyword>
<reference evidence="1 2" key="1">
    <citation type="journal article" date="2024" name="Commun. Biol.">
        <title>Comparative genomic analysis of thermophilic fungi reveals convergent evolutionary adaptations and gene losses.</title>
        <authorList>
            <person name="Steindorff A.S."/>
            <person name="Aguilar-Pontes M.V."/>
            <person name="Robinson A.J."/>
            <person name="Andreopoulos B."/>
            <person name="LaButti K."/>
            <person name="Kuo A."/>
            <person name="Mondo S."/>
            <person name="Riley R."/>
            <person name="Otillar R."/>
            <person name="Haridas S."/>
            <person name="Lipzen A."/>
            <person name="Grimwood J."/>
            <person name="Schmutz J."/>
            <person name="Clum A."/>
            <person name="Reid I.D."/>
            <person name="Moisan M.C."/>
            <person name="Butler G."/>
            <person name="Nguyen T.T.M."/>
            <person name="Dewar K."/>
            <person name="Conant G."/>
            <person name="Drula E."/>
            <person name="Henrissat B."/>
            <person name="Hansel C."/>
            <person name="Singer S."/>
            <person name="Hutchinson M.I."/>
            <person name="de Vries R.P."/>
            <person name="Natvig D.O."/>
            <person name="Powell A.J."/>
            <person name="Tsang A."/>
            <person name="Grigoriev I.V."/>
        </authorList>
    </citation>
    <scope>NUCLEOTIDE SEQUENCE [LARGE SCALE GENOMIC DNA]</scope>
    <source>
        <strain evidence="1 2">ATCC 24622</strain>
    </source>
</reference>